<evidence type="ECO:0000313" key="2">
    <source>
        <dbReference type="Proteomes" id="UP000887159"/>
    </source>
</evidence>
<organism evidence="1 2">
    <name type="scientific">Trichonephila clavipes</name>
    <name type="common">Golden silk orbweaver</name>
    <name type="synonym">Nephila clavipes</name>
    <dbReference type="NCBI Taxonomy" id="2585209"/>
    <lineage>
        <taxon>Eukaryota</taxon>
        <taxon>Metazoa</taxon>
        <taxon>Ecdysozoa</taxon>
        <taxon>Arthropoda</taxon>
        <taxon>Chelicerata</taxon>
        <taxon>Arachnida</taxon>
        <taxon>Araneae</taxon>
        <taxon>Araneomorphae</taxon>
        <taxon>Entelegynae</taxon>
        <taxon>Araneoidea</taxon>
        <taxon>Nephilidae</taxon>
        <taxon>Trichonephila</taxon>
    </lineage>
</organism>
<sequence length="105" mass="11567">MQHVVNDGLAVEFQCIGLPDLQTFPVWIISSRLQMKSLVYETPINSAEELVARVSAAAGEIRNTPEMLSNVRCSMKPASHAMGVSSNTSFDSSFSFFSFMIMRSS</sequence>
<gene>
    <name evidence="1" type="ORF">TNCV_3211221</name>
</gene>
<proteinExistence type="predicted"/>
<comment type="caution">
    <text evidence="1">The sequence shown here is derived from an EMBL/GenBank/DDBJ whole genome shotgun (WGS) entry which is preliminary data.</text>
</comment>
<dbReference type="Proteomes" id="UP000887159">
    <property type="component" value="Unassembled WGS sequence"/>
</dbReference>
<name>A0A8X6VEV2_TRICX</name>
<keyword evidence="2" id="KW-1185">Reference proteome</keyword>
<accession>A0A8X6VEV2</accession>
<dbReference type="AlphaFoldDB" id="A0A8X6VEV2"/>
<reference evidence="1" key="1">
    <citation type="submission" date="2020-08" db="EMBL/GenBank/DDBJ databases">
        <title>Multicomponent nature underlies the extraordinary mechanical properties of spider dragline silk.</title>
        <authorList>
            <person name="Kono N."/>
            <person name="Nakamura H."/>
            <person name="Mori M."/>
            <person name="Yoshida Y."/>
            <person name="Ohtoshi R."/>
            <person name="Malay A.D."/>
            <person name="Moran D.A.P."/>
            <person name="Tomita M."/>
            <person name="Numata K."/>
            <person name="Arakawa K."/>
        </authorList>
    </citation>
    <scope>NUCLEOTIDE SEQUENCE</scope>
</reference>
<protein>
    <submittedName>
        <fullName evidence="1">Uncharacterized protein</fullName>
    </submittedName>
</protein>
<evidence type="ECO:0000313" key="1">
    <source>
        <dbReference type="EMBL" id="GFY03485.1"/>
    </source>
</evidence>
<dbReference type="EMBL" id="BMAU01021238">
    <property type="protein sequence ID" value="GFY03485.1"/>
    <property type="molecule type" value="Genomic_DNA"/>
</dbReference>